<evidence type="ECO:0000313" key="8">
    <source>
        <dbReference type="Proteomes" id="UP001157439"/>
    </source>
</evidence>
<comment type="caution">
    <text evidence="7">The sequence shown here is derived from an EMBL/GenBank/DDBJ whole genome shotgun (WGS) entry which is preliminary data.</text>
</comment>
<evidence type="ECO:0000313" key="7">
    <source>
        <dbReference type="EMBL" id="GLS82965.1"/>
    </source>
</evidence>
<dbReference type="EMBL" id="BSPO01000002">
    <property type="protein sequence ID" value="GLS82965.1"/>
    <property type="molecule type" value="Genomic_DNA"/>
</dbReference>
<dbReference type="AlphaFoldDB" id="A0AA37TNZ1"/>
<name>A0AA37TNZ1_9GAMM</name>
<evidence type="ECO:0000256" key="2">
    <source>
        <dbReference type="ARBA" id="ARBA00009694"/>
    </source>
</evidence>
<keyword evidence="8" id="KW-1185">Reference proteome</keyword>
<feature type="transmembrane region" description="Helical" evidence="6">
    <location>
        <begin position="43"/>
        <end position="59"/>
    </location>
</feature>
<dbReference type="InterPro" id="IPR006696">
    <property type="entry name" value="DUF423"/>
</dbReference>
<evidence type="ECO:0000256" key="3">
    <source>
        <dbReference type="ARBA" id="ARBA00022692"/>
    </source>
</evidence>
<organism evidence="7 8">
    <name type="scientific">Paraferrimonas haliotis</name>
    <dbReference type="NCBI Taxonomy" id="2013866"/>
    <lineage>
        <taxon>Bacteria</taxon>
        <taxon>Pseudomonadati</taxon>
        <taxon>Pseudomonadota</taxon>
        <taxon>Gammaproteobacteria</taxon>
        <taxon>Alteromonadales</taxon>
        <taxon>Ferrimonadaceae</taxon>
        <taxon>Paraferrimonas</taxon>
    </lineage>
</organism>
<evidence type="ECO:0000256" key="1">
    <source>
        <dbReference type="ARBA" id="ARBA00004141"/>
    </source>
</evidence>
<feature type="transmembrane region" description="Helical" evidence="6">
    <location>
        <begin position="96"/>
        <end position="120"/>
    </location>
</feature>
<protein>
    <submittedName>
        <fullName evidence="7">Membrane protein</fullName>
    </submittedName>
</protein>
<keyword evidence="3 6" id="KW-0812">Transmembrane</keyword>
<keyword evidence="4 6" id="KW-1133">Transmembrane helix</keyword>
<dbReference type="PANTHER" id="PTHR43461">
    <property type="entry name" value="TRANSMEMBRANE PROTEIN 256"/>
    <property type="match status" value="1"/>
</dbReference>
<evidence type="ECO:0000256" key="4">
    <source>
        <dbReference type="ARBA" id="ARBA00022989"/>
    </source>
</evidence>
<accession>A0AA37TNZ1</accession>
<comment type="similarity">
    <text evidence="2">Belongs to the UPF0382 family.</text>
</comment>
<dbReference type="RefSeq" id="WP_095497459.1">
    <property type="nucleotide sequence ID" value="NZ_BSPO01000002.1"/>
</dbReference>
<dbReference type="PANTHER" id="PTHR43461:SF1">
    <property type="entry name" value="TRANSMEMBRANE PROTEIN 256"/>
    <property type="match status" value="1"/>
</dbReference>
<evidence type="ECO:0000256" key="5">
    <source>
        <dbReference type="ARBA" id="ARBA00023136"/>
    </source>
</evidence>
<dbReference type="GO" id="GO:0005886">
    <property type="term" value="C:plasma membrane"/>
    <property type="evidence" value="ECO:0007669"/>
    <property type="project" value="TreeGrafter"/>
</dbReference>
<comment type="subcellular location">
    <subcellularLocation>
        <location evidence="1">Membrane</location>
        <topology evidence="1">Multi-pass membrane protein</topology>
    </subcellularLocation>
</comment>
<dbReference type="Pfam" id="PF04241">
    <property type="entry name" value="DUF423"/>
    <property type="match status" value="1"/>
</dbReference>
<gene>
    <name evidence="7" type="ORF">GCM10007894_09420</name>
</gene>
<keyword evidence="5 6" id="KW-0472">Membrane</keyword>
<evidence type="ECO:0000256" key="6">
    <source>
        <dbReference type="SAM" id="Phobius"/>
    </source>
</evidence>
<sequence>MKYILILASILGAFAVALGAYGSHGLTRIAPEHLVTLFNLGVQYQFYHCFALLGCGLLWPFAHHKLLVASSLSFVLGMAGFSGTLYVYAITSVKPFGLITPIGGSLLILGWILMCVAIIVGNREERSL</sequence>
<dbReference type="Proteomes" id="UP001157439">
    <property type="component" value="Unassembled WGS sequence"/>
</dbReference>
<proteinExistence type="inferred from homology"/>
<reference evidence="7 8" key="1">
    <citation type="journal article" date="2014" name="Int. J. Syst. Evol. Microbiol.">
        <title>Complete genome sequence of Corynebacterium casei LMG S-19264T (=DSM 44701T), isolated from a smear-ripened cheese.</title>
        <authorList>
            <consortium name="US DOE Joint Genome Institute (JGI-PGF)"/>
            <person name="Walter F."/>
            <person name="Albersmeier A."/>
            <person name="Kalinowski J."/>
            <person name="Ruckert C."/>
        </authorList>
    </citation>
    <scope>NUCLEOTIDE SEQUENCE [LARGE SCALE GENOMIC DNA]</scope>
    <source>
        <strain evidence="7 8">NBRC 112785</strain>
    </source>
</reference>
<feature type="transmembrane region" description="Helical" evidence="6">
    <location>
        <begin position="66"/>
        <end position="90"/>
    </location>
</feature>